<dbReference type="PANTHER" id="PTHR30478">
    <property type="entry name" value="DNA POLYMERASE III SUBUNIT BETA"/>
    <property type="match status" value="1"/>
</dbReference>
<dbReference type="InterPro" id="IPR001001">
    <property type="entry name" value="DNA_polIII_beta"/>
</dbReference>
<evidence type="ECO:0000256" key="5">
    <source>
        <dbReference type="ARBA" id="ARBA00022695"/>
    </source>
</evidence>
<dbReference type="GO" id="GO:0003677">
    <property type="term" value="F:DNA binding"/>
    <property type="evidence" value="ECO:0007669"/>
    <property type="project" value="UniProtKB-UniRule"/>
</dbReference>
<sequence length="368" mass="41715">MNITCLKNHLLKALNLSSSQMGKNQNIPILQGGFLKTQKNQLSIETTNLESSLRVFIQVKTEKEGEIIAPIKTLMNLISNLKDEKIKLEKKDNNLEILSQNSKALIKCYPLEEFPSFPSIGEGIKINIPIKDLIAGLKPTANFVSKNETKPEISSIFIFNKENFLNFAATDSFRLSEKKVNFIEEKNFSFLIPSKHSQELIKILESGENPQETAEITINQNQILFKGRDFEYLSVLTSGEFPEYKKLIPDSFVSEALVSLKDLTEAIRSSTIFSNRLNEIFLFLNKEKQNLEIKTLNADLGEYSAKFPAQIKGDSLNLTFNCEYLLDGLENFKTDEISLNFAGETKPLLIKSSQDSSLLYLIMPMKNY</sequence>
<keyword evidence="7 9" id="KW-0239">DNA-directed DNA polymerase</keyword>
<dbReference type="GO" id="GO:0005737">
    <property type="term" value="C:cytoplasm"/>
    <property type="evidence" value="ECO:0007669"/>
    <property type="project" value="UniProtKB-SubCell"/>
</dbReference>
<dbReference type="GO" id="GO:0009360">
    <property type="term" value="C:DNA polymerase III complex"/>
    <property type="evidence" value="ECO:0007669"/>
    <property type="project" value="InterPro"/>
</dbReference>
<keyword evidence="5 9" id="KW-0548">Nucleotidyltransferase</keyword>
<keyword evidence="6 9" id="KW-0235">DNA replication</keyword>
<evidence type="ECO:0000256" key="3">
    <source>
        <dbReference type="ARBA" id="ARBA00022490"/>
    </source>
</evidence>
<keyword evidence="8" id="KW-0238">DNA-binding</keyword>
<name>A0A1G2F1Q2_9BACT</name>
<evidence type="ECO:0000313" key="15">
    <source>
        <dbReference type="Proteomes" id="UP000176787"/>
    </source>
</evidence>
<evidence type="ECO:0000256" key="8">
    <source>
        <dbReference type="ARBA" id="ARBA00023125"/>
    </source>
</evidence>
<feature type="coiled-coil region" evidence="10">
    <location>
        <begin position="71"/>
        <end position="101"/>
    </location>
</feature>
<dbReference type="Pfam" id="PF00712">
    <property type="entry name" value="DNA_pol3_beta"/>
    <property type="match status" value="1"/>
</dbReference>
<organism evidence="14 15">
    <name type="scientific">Candidatus Niyogibacteria bacterium RIFCSPLOWO2_12_FULL_41_13</name>
    <dbReference type="NCBI Taxonomy" id="1801726"/>
    <lineage>
        <taxon>Bacteria</taxon>
        <taxon>Candidatus Niyogiibacteriota</taxon>
    </lineage>
</organism>
<dbReference type="SUPFAM" id="SSF55979">
    <property type="entry name" value="DNA clamp"/>
    <property type="match status" value="3"/>
</dbReference>
<dbReference type="PIRSF" id="PIRSF000804">
    <property type="entry name" value="DNA_pol_III_b"/>
    <property type="match status" value="1"/>
</dbReference>
<accession>A0A1G2F1Q2</accession>
<dbReference type="InterPro" id="IPR046938">
    <property type="entry name" value="DNA_clamp_sf"/>
</dbReference>
<comment type="similarity">
    <text evidence="2 9">Belongs to the beta sliding clamp family.</text>
</comment>
<gene>
    <name evidence="14" type="ORF">A3H02_02840</name>
</gene>
<evidence type="ECO:0000313" key="14">
    <source>
        <dbReference type="EMBL" id="OGZ32016.1"/>
    </source>
</evidence>
<dbReference type="Gene3D" id="3.70.10.10">
    <property type="match status" value="1"/>
</dbReference>
<evidence type="ECO:0000256" key="7">
    <source>
        <dbReference type="ARBA" id="ARBA00022932"/>
    </source>
</evidence>
<comment type="subunit">
    <text evidence="9">Forms a ring-shaped head-to-tail homodimer around DNA.</text>
</comment>
<dbReference type="InterPro" id="IPR022634">
    <property type="entry name" value="DNA_polIII_beta_N"/>
</dbReference>
<evidence type="ECO:0000259" key="11">
    <source>
        <dbReference type="Pfam" id="PF00712"/>
    </source>
</evidence>
<feature type="domain" description="DNA polymerase III beta sliding clamp central" evidence="12">
    <location>
        <begin position="135"/>
        <end position="243"/>
    </location>
</feature>
<reference evidence="14 15" key="1">
    <citation type="journal article" date="2016" name="Nat. Commun.">
        <title>Thousands of microbial genomes shed light on interconnected biogeochemical processes in an aquifer system.</title>
        <authorList>
            <person name="Anantharaman K."/>
            <person name="Brown C.T."/>
            <person name="Hug L.A."/>
            <person name="Sharon I."/>
            <person name="Castelle C.J."/>
            <person name="Probst A.J."/>
            <person name="Thomas B.C."/>
            <person name="Singh A."/>
            <person name="Wilkins M.J."/>
            <person name="Karaoz U."/>
            <person name="Brodie E.L."/>
            <person name="Williams K.H."/>
            <person name="Hubbard S.S."/>
            <person name="Banfield J.F."/>
        </authorList>
    </citation>
    <scope>NUCLEOTIDE SEQUENCE [LARGE SCALE GENOMIC DNA]</scope>
</reference>
<protein>
    <recommendedName>
        <fullName evidence="9">Beta sliding clamp</fullName>
    </recommendedName>
</protein>
<dbReference type="GO" id="GO:0006271">
    <property type="term" value="P:DNA strand elongation involved in DNA replication"/>
    <property type="evidence" value="ECO:0007669"/>
    <property type="project" value="TreeGrafter"/>
</dbReference>
<dbReference type="EMBL" id="MHMS01000016">
    <property type="protein sequence ID" value="OGZ32016.1"/>
    <property type="molecule type" value="Genomic_DNA"/>
</dbReference>
<evidence type="ECO:0000259" key="12">
    <source>
        <dbReference type="Pfam" id="PF02767"/>
    </source>
</evidence>
<feature type="domain" description="DNA polymerase III beta sliding clamp C-terminal" evidence="13">
    <location>
        <begin position="245"/>
        <end position="365"/>
    </location>
</feature>
<dbReference type="Pfam" id="PF02768">
    <property type="entry name" value="DNA_pol3_beta_3"/>
    <property type="match status" value="1"/>
</dbReference>
<dbReference type="NCBIfam" id="TIGR00663">
    <property type="entry name" value="dnan"/>
    <property type="match status" value="1"/>
</dbReference>
<dbReference type="Proteomes" id="UP000176787">
    <property type="component" value="Unassembled WGS sequence"/>
</dbReference>
<dbReference type="AlphaFoldDB" id="A0A1G2F1Q2"/>
<dbReference type="GO" id="GO:0008408">
    <property type="term" value="F:3'-5' exonuclease activity"/>
    <property type="evidence" value="ECO:0007669"/>
    <property type="project" value="InterPro"/>
</dbReference>
<keyword evidence="3 9" id="KW-0963">Cytoplasm</keyword>
<dbReference type="Pfam" id="PF02767">
    <property type="entry name" value="DNA_pol3_beta_2"/>
    <property type="match status" value="1"/>
</dbReference>
<evidence type="ECO:0000256" key="2">
    <source>
        <dbReference type="ARBA" id="ARBA00010752"/>
    </source>
</evidence>
<dbReference type="InterPro" id="IPR022637">
    <property type="entry name" value="DNA_polIII_beta_cen"/>
</dbReference>
<dbReference type="CDD" id="cd00140">
    <property type="entry name" value="beta_clamp"/>
    <property type="match status" value="1"/>
</dbReference>
<evidence type="ECO:0000256" key="10">
    <source>
        <dbReference type="SAM" id="Coils"/>
    </source>
</evidence>
<dbReference type="PANTHER" id="PTHR30478:SF0">
    <property type="entry name" value="BETA SLIDING CLAMP"/>
    <property type="match status" value="1"/>
</dbReference>
<comment type="function">
    <text evidence="9">Confers DNA tethering and processivity to DNA polymerases and other proteins. Acts as a clamp, forming a ring around DNA (a reaction catalyzed by the clamp-loading complex) which diffuses in an ATP-independent manner freely and bidirectionally along dsDNA. Initially characterized for its ability to contact the catalytic subunit of DNA polymerase III (Pol III), a complex, multichain enzyme responsible for most of the replicative synthesis in bacteria; Pol III exhibits 3'-5' exonuclease proofreading activity. The beta chain is required for initiation of replication as well as for processivity of DNA replication.</text>
</comment>
<evidence type="ECO:0000256" key="9">
    <source>
        <dbReference type="PIRNR" id="PIRNR000804"/>
    </source>
</evidence>
<dbReference type="InterPro" id="IPR022635">
    <property type="entry name" value="DNA_polIII_beta_C"/>
</dbReference>
<evidence type="ECO:0000259" key="13">
    <source>
        <dbReference type="Pfam" id="PF02768"/>
    </source>
</evidence>
<evidence type="ECO:0000256" key="6">
    <source>
        <dbReference type="ARBA" id="ARBA00022705"/>
    </source>
</evidence>
<evidence type="ECO:0000256" key="1">
    <source>
        <dbReference type="ARBA" id="ARBA00004496"/>
    </source>
</evidence>
<dbReference type="STRING" id="1801726.A3H02_02840"/>
<comment type="subcellular location">
    <subcellularLocation>
        <location evidence="1 9">Cytoplasm</location>
    </subcellularLocation>
</comment>
<proteinExistence type="inferred from homology"/>
<evidence type="ECO:0000256" key="4">
    <source>
        <dbReference type="ARBA" id="ARBA00022679"/>
    </source>
</evidence>
<keyword evidence="10" id="KW-0175">Coiled coil</keyword>
<feature type="domain" description="DNA polymerase III beta sliding clamp N-terminal" evidence="11">
    <location>
        <begin position="1"/>
        <end position="117"/>
    </location>
</feature>
<dbReference type="SMART" id="SM00480">
    <property type="entry name" value="POL3Bc"/>
    <property type="match status" value="1"/>
</dbReference>
<keyword evidence="4 9" id="KW-0808">Transferase</keyword>
<dbReference type="Gene3D" id="3.10.150.10">
    <property type="entry name" value="DNA Polymerase III, subunit A, domain 2"/>
    <property type="match status" value="1"/>
</dbReference>
<dbReference type="GO" id="GO:0003887">
    <property type="term" value="F:DNA-directed DNA polymerase activity"/>
    <property type="evidence" value="ECO:0007669"/>
    <property type="project" value="UniProtKB-UniRule"/>
</dbReference>
<comment type="caution">
    <text evidence="14">The sequence shown here is derived from an EMBL/GenBank/DDBJ whole genome shotgun (WGS) entry which is preliminary data.</text>
</comment>